<dbReference type="InterPro" id="IPR038565">
    <property type="entry name" value="CLIP_sf"/>
</dbReference>
<feature type="compositionally biased region" description="Low complexity" evidence="6">
    <location>
        <begin position="175"/>
        <end position="186"/>
    </location>
</feature>
<name>A0AAE1EZL4_PETCI</name>
<dbReference type="InterPro" id="IPR001254">
    <property type="entry name" value="Trypsin_dom"/>
</dbReference>
<feature type="region of interest" description="Disordered" evidence="6">
    <location>
        <begin position="556"/>
        <end position="579"/>
    </location>
</feature>
<evidence type="ECO:0000256" key="2">
    <source>
        <dbReference type="ARBA" id="ARBA00022729"/>
    </source>
</evidence>
<organism evidence="9 10">
    <name type="scientific">Petrolisthes cinctipes</name>
    <name type="common">Flat porcelain crab</name>
    <dbReference type="NCBI Taxonomy" id="88211"/>
    <lineage>
        <taxon>Eukaryota</taxon>
        <taxon>Metazoa</taxon>
        <taxon>Ecdysozoa</taxon>
        <taxon>Arthropoda</taxon>
        <taxon>Crustacea</taxon>
        <taxon>Multicrustacea</taxon>
        <taxon>Malacostraca</taxon>
        <taxon>Eumalacostraca</taxon>
        <taxon>Eucarida</taxon>
        <taxon>Decapoda</taxon>
        <taxon>Pleocyemata</taxon>
        <taxon>Anomura</taxon>
        <taxon>Galatheoidea</taxon>
        <taxon>Porcellanidae</taxon>
        <taxon>Petrolisthes</taxon>
    </lineage>
</organism>
<sequence>MWWCWVLMLPLLLSTPSVTTLQTAAGLTDVDAQLLAIIPIISTRISGSPASTSILESSCVTPEGHQGVCGRLSECPTYAHLVKDIQDKNVVQFFLNRVCRALPNAIHICCPQIGTLDQPGTHTRVDATPPKSNDTTTPQPNARRPILGVGPPRTGDSRPQSSTTQRRPSPADTRPQLGSPQPSQPGATRPSQSGASRPSLQRPNDRQPIVDSDSESSVQEVPVGGVSSLDQQPPLPPLPAPAPALPPQLQPRPTIIPPQGRPQQPPQVLPQPLPLPQPTPLPQRPHVQPQPTPLPLPRPQQPEDSQQTEQNPTQPGQQQPQPQIPPQPPSDTLTADMKCGLLPPGFVEGDPWPWTVEVMGGGGGCGGTLITSAHILAPAHCLSNPQRVEVVVGGRVLPVRPLFHPEYDPFTQSNDLALLTLSSPLTQGQHGGEFMPACLPFRYNFDGFRYQTLTRIPPPASQNRKDRVEVEEVEVVGLHDCGPPDSSTFSSSSTFPNRVEVQQRKHMCGASTLSTSSLCDAGGSSLVFHDDYDTGFYYVVGVGSITNSCTPQRSGFLSPGPVQSSPTFPGRPQSVPEITNESRPSLIITGISVQQKPSQAIPGDQIKPPSSQPSAALYTRRLNPTSPPNQTQTQTSPQGHGGGGWCGLNC</sequence>
<feature type="domain" description="Peptidase S1" evidence="8">
    <location>
        <begin position="342"/>
        <end position="549"/>
    </location>
</feature>
<dbReference type="InterPro" id="IPR009003">
    <property type="entry name" value="Peptidase_S1_PA"/>
</dbReference>
<feature type="compositionally biased region" description="Pro residues" evidence="6">
    <location>
        <begin position="233"/>
        <end position="300"/>
    </location>
</feature>
<feature type="compositionally biased region" description="Gly residues" evidence="6">
    <location>
        <begin position="639"/>
        <end position="650"/>
    </location>
</feature>
<feature type="compositionally biased region" description="Polar residues" evidence="6">
    <location>
        <begin position="130"/>
        <end position="140"/>
    </location>
</feature>
<dbReference type="SUPFAM" id="SSF50494">
    <property type="entry name" value="Trypsin-like serine proteases"/>
    <property type="match status" value="1"/>
</dbReference>
<keyword evidence="10" id="KW-1185">Reference proteome</keyword>
<dbReference type="InterPro" id="IPR001314">
    <property type="entry name" value="Peptidase_S1A"/>
</dbReference>
<dbReference type="InterPro" id="IPR051333">
    <property type="entry name" value="CLIP_Serine_Protease"/>
</dbReference>
<proteinExistence type="predicted"/>
<evidence type="ECO:0000256" key="3">
    <source>
        <dbReference type="ARBA" id="ARBA00022801"/>
    </source>
</evidence>
<protein>
    <recommendedName>
        <fullName evidence="8">Peptidase S1 domain-containing protein</fullName>
    </recommendedName>
</protein>
<evidence type="ECO:0000256" key="6">
    <source>
        <dbReference type="SAM" id="MobiDB-lite"/>
    </source>
</evidence>
<dbReference type="AlphaFoldDB" id="A0AAE1EZL4"/>
<accession>A0AAE1EZL4</accession>
<keyword evidence="2 7" id="KW-0732">Signal</keyword>
<comment type="caution">
    <text evidence="9">The sequence shown here is derived from an EMBL/GenBank/DDBJ whole genome shotgun (WGS) entry which is preliminary data.</text>
</comment>
<feature type="compositionally biased region" description="Polar residues" evidence="6">
    <location>
        <begin position="556"/>
        <end position="567"/>
    </location>
</feature>
<dbReference type="Gene3D" id="2.40.10.10">
    <property type="entry name" value="Trypsin-like serine proteases"/>
    <property type="match status" value="1"/>
</dbReference>
<dbReference type="GO" id="GO:0006508">
    <property type="term" value="P:proteolysis"/>
    <property type="evidence" value="ECO:0007669"/>
    <property type="project" value="UniProtKB-KW"/>
</dbReference>
<evidence type="ECO:0000313" key="10">
    <source>
        <dbReference type="Proteomes" id="UP001286313"/>
    </source>
</evidence>
<evidence type="ECO:0000256" key="4">
    <source>
        <dbReference type="ARBA" id="ARBA00022825"/>
    </source>
</evidence>
<feature type="chain" id="PRO_5041924647" description="Peptidase S1 domain-containing protein" evidence="7">
    <location>
        <begin position="21"/>
        <end position="650"/>
    </location>
</feature>
<dbReference type="GO" id="GO:0004252">
    <property type="term" value="F:serine-type endopeptidase activity"/>
    <property type="evidence" value="ECO:0007669"/>
    <property type="project" value="InterPro"/>
</dbReference>
<dbReference type="EMBL" id="JAWQEG010003749">
    <property type="protein sequence ID" value="KAK3864659.1"/>
    <property type="molecule type" value="Genomic_DNA"/>
</dbReference>
<evidence type="ECO:0000259" key="8">
    <source>
        <dbReference type="PROSITE" id="PS50240"/>
    </source>
</evidence>
<evidence type="ECO:0000313" key="9">
    <source>
        <dbReference type="EMBL" id="KAK3864659.1"/>
    </source>
</evidence>
<dbReference type="SMART" id="SM00020">
    <property type="entry name" value="Tryp_SPc"/>
    <property type="match status" value="1"/>
</dbReference>
<keyword evidence="4" id="KW-0720">Serine protease</keyword>
<reference evidence="9" key="1">
    <citation type="submission" date="2023-10" db="EMBL/GenBank/DDBJ databases">
        <title>Genome assemblies of two species of porcelain crab, Petrolisthes cinctipes and Petrolisthes manimaculis (Anomura: Porcellanidae).</title>
        <authorList>
            <person name="Angst P."/>
        </authorList>
    </citation>
    <scope>NUCLEOTIDE SEQUENCE</scope>
    <source>
        <strain evidence="9">PB745_01</strain>
        <tissue evidence="9">Gill</tissue>
    </source>
</reference>
<dbReference type="Gene3D" id="3.30.1640.30">
    <property type="match status" value="1"/>
</dbReference>
<feature type="compositionally biased region" description="Polar residues" evidence="6">
    <location>
        <begin position="189"/>
        <end position="202"/>
    </location>
</feature>
<feature type="signal peptide" evidence="7">
    <location>
        <begin position="1"/>
        <end position="20"/>
    </location>
</feature>
<feature type="region of interest" description="Disordered" evidence="6">
    <location>
        <begin position="594"/>
        <end position="650"/>
    </location>
</feature>
<evidence type="ECO:0000256" key="5">
    <source>
        <dbReference type="ARBA" id="ARBA00023157"/>
    </source>
</evidence>
<dbReference type="PROSITE" id="PS50240">
    <property type="entry name" value="TRYPSIN_DOM"/>
    <property type="match status" value="1"/>
</dbReference>
<dbReference type="Pfam" id="PF00089">
    <property type="entry name" value="Trypsin"/>
    <property type="match status" value="1"/>
</dbReference>
<dbReference type="PANTHER" id="PTHR24260:SF132">
    <property type="entry name" value="PEPTIDASE S1 DOMAIN-CONTAINING PROTEIN"/>
    <property type="match status" value="1"/>
</dbReference>
<gene>
    <name evidence="9" type="ORF">Pcinc_029672</name>
</gene>
<dbReference type="PRINTS" id="PR00722">
    <property type="entry name" value="CHYMOTRYPSIN"/>
</dbReference>
<evidence type="ECO:0000256" key="7">
    <source>
        <dbReference type="SAM" id="SignalP"/>
    </source>
</evidence>
<dbReference type="PANTHER" id="PTHR24260">
    <property type="match status" value="1"/>
</dbReference>
<feature type="region of interest" description="Disordered" evidence="6">
    <location>
        <begin position="120"/>
        <end position="342"/>
    </location>
</feature>
<keyword evidence="5" id="KW-1015">Disulfide bond</keyword>
<feature type="compositionally biased region" description="Low complexity" evidence="6">
    <location>
        <begin position="628"/>
        <end position="638"/>
    </location>
</feature>
<keyword evidence="3" id="KW-0378">Hydrolase</keyword>
<dbReference type="Proteomes" id="UP001286313">
    <property type="component" value="Unassembled WGS sequence"/>
</dbReference>
<keyword evidence="1" id="KW-0645">Protease</keyword>
<evidence type="ECO:0000256" key="1">
    <source>
        <dbReference type="ARBA" id="ARBA00022670"/>
    </source>
</evidence>
<feature type="compositionally biased region" description="Polar residues" evidence="6">
    <location>
        <begin position="157"/>
        <end position="167"/>
    </location>
</feature>
<feature type="compositionally biased region" description="Low complexity" evidence="6">
    <location>
        <begin position="307"/>
        <end position="321"/>
    </location>
</feature>
<dbReference type="Pfam" id="PF12032">
    <property type="entry name" value="CLIP"/>
    <property type="match status" value="1"/>
</dbReference>
<dbReference type="SMART" id="SM00680">
    <property type="entry name" value="CLIP"/>
    <property type="match status" value="1"/>
</dbReference>
<dbReference type="InterPro" id="IPR043504">
    <property type="entry name" value="Peptidase_S1_PA_chymotrypsin"/>
</dbReference>
<dbReference type="InterPro" id="IPR022700">
    <property type="entry name" value="CLIP"/>
</dbReference>